<reference evidence="3" key="1">
    <citation type="journal article" date="2019" name="Int. J. Syst. Evol. Microbiol.">
        <title>The Global Catalogue of Microorganisms (GCM) 10K type strain sequencing project: providing services to taxonomists for standard genome sequencing and annotation.</title>
        <authorList>
            <consortium name="The Broad Institute Genomics Platform"/>
            <consortium name="The Broad Institute Genome Sequencing Center for Infectious Disease"/>
            <person name="Wu L."/>
            <person name="Ma J."/>
        </authorList>
    </citation>
    <scope>NUCLEOTIDE SEQUENCE [LARGE SCALE GENOMIC DNA]</scope>
    <source>
        <strain evidence="3">CGMCC-1.15741</strain>
    </source>
</reference>
<protein>
    <submittedName>
        <fullName evidence="2">NAD(P)/FAD-dependent oxidoreductase</fullName>
    </submittedName>
</protein>
<dbReference type="PANTHER" id="PTHR42923:SF17">
    <property type="entry name" value="AMINE OXIDASE DOMAIN-CONTAINING PROTEIN"/>
    <property type="match status" value="1"/>
</dbReference>
<keyword evidence="3" id="KW-1185">Reference proteome</keyword>
<evidence type="ECO:0000313" key="3">
    <source>
        <dbReference type="Proteomes" id="UP001596303"/>
    </source>
</evidence>
<sequence length="442" mass="49439">MNKKIAVIGSGISGLSAAWALRDTADVTLYEKADRLGGHAHTVDIEIGGATLPVDVGFIVANPLNYPNFMAFMESLCVETIQSDMSFSVSDPNGYEWSSNPGGLFAQKRNLFRLSYLKLLQEILKFNETARRDADADNVPIGMSLGQYLDGLNATERFRTNYILPMGAAIWSTPEAKMLDYPARSFLNFFNNHRLLHTERPKWRTVRDGSISYVREIAKDLGDRVLLGKEVTQIRKTRDFIEVWTDDGETMFDEVILACHADEARELLGDGYEHQKSILSDIHFIDNTAYLHSDPSLMPKRKAAWASWNVLKSGQKAVSLTYWMNKLQKLKTDTPVFVTLNPSHAPATDKLYQTFEFTHPAFDLAMNDARDLLERANGRNGLWFAGAWLGHGFHEDGLKSGLRVALELGGRIPWTPVGIAPFPKSDEETSFSTVENITAAAQ</sequence>
<evidence type="ECO:0000313" key="2">
    <source>
        <dbReference type="EMBL" id="MFC6199893.1"/>
    </source>
</evidence>
<comment type="caution">
    <text evidence="2">The sequence shown here is derived from an EMBL/GenBank/DDBJ whole genome shotgun (WGS) entry which is preliminary data.</text>
</comment>
<dbReference type="InterPro" id="IPR036188">
    <property type="entry name" value="FAD/NAD-bd_sf"/>
</dbReference>
<dbReference type="InterPro" id="IPR002937">
    <property type="entry name" value="Amino_oxidase"/>
</dbReference>
<feature type="domain" description="Amine oxidase" evidence="1">
    <location>
        <begin position="12"/>
        <end position="267"/>
    </location>
</feature>
<accession>A0ABW1SF38</accession>
<dbReference type="SUPFAM" id="SSF51905">
    <property type="entry name" value="FAD/NAD(P)-binding domain"/>
    <property type="match status" value="1"/>
</dbReference>
<dbReference type="PANTHER" id="PTHR42923">
    <property type="entry name" value="PROTOPORPHYRINOGEN OXIDASE"/>
    <property type="match status" value="1"/>
</dbReference>
<gene>
    <name evidence="2" type="ORF">ACFQDM_17605</name>
</gene>
<dbReference type="EMBL" id="JBHSSW010000066">
    <property type="protein sequence ID" value="MFC6199893.1"/>
    <property type="molecule type" value="Genomic_DNA"/>
</dbReference>
<dbReference type="Proteomes" id="UP001596303">
    <property type="component" value="Unassembled WGS sequence"/>
</dbReference>
<name>A0ABW1SF38_9PROT</name>
<organism evidence="2 3">
    <name type="scientific">Ponticaulis profundi</name>
    <dbReference type="NCBI Taxonomy" id="2665222"/>
    <lineage>
        <taxon>Bacteria</taxon>
        <taxon>Pseudomonadati</taxon>
        <taxon>Pseudomonadota</taxon>
        <taxon>Alphaproteobacteria</taxon>
        <taxon>Hyphomonadales</taxon>
        <taxon>Hyphomonadaceae</taxon>
        <taxon>Ponticaulis</taxon>
    </lineage>
</organism>
<dbReference type="Gene3D" id="3.50.50.60">
    <property type="entry name" value="FAD/NAD(P)-binding domain"/>
    <property type="match status" value="1"/>
</dbReference>
<evidence type="ECO:0000259" key="1">
    <source>
        <dbReference type="Pfam" id="PF01593"/>
    </source>
</evidence>
<dbReference type="InterPro" id="IPR050464">
    <property type="entry name" value="Zeta_carotene_desat/Oxidored"/>
</dbReference>
<proteinExistence type="predicted"/>
<dbReference type="Pfam" id="PF01593">
    <property type="entry name" value="Amino_oxidase"/>
    <property type="match status" value="1"/>
</dbReference>
<dbReference type="RefSeq" id="WP_377381490.1">
    <property type="nucleotide sequence ID" value="NZ_JBHSSW010000066.1"/>
</dbReference>